<dbReference type="GO" id="GO:0000155">
    <property type="term" value="F:phosphorelay sensor kinase activity"/>
    <property type="evidence" value="ECO:0007669"/>
    <property type="project" value="TreeGrafter"/>
</dbReference>
<reference evidence="10 11" key="1">
    <citation type="submission" date="2016-11" db="EMBL/GenBank/DDBJ databases">
        <authorList>
            <person name="Jaros S."/>
            <person name="Januszkiewicz K."/>
            <person name="Wedrychowicz H."/>
        </authorList>
    </citation>
    <scope>NUCLEOTIDE SEQUENCE [LARGE SCALE GENOMIC DNA]</scope>
    <source>
        <strain evidence="10 11">DSM 13106</strain>
    </source>
</reference>
<dbReference type="Proteomes" id="UP000184389">
    <property type="component" value="Unassembled WGS sequence"/>
</dbReference>
<dbReference type="OrthoDB" id="9813151at2"/>
<dbReference type="AlphaFoldDB" id="A0A1M5WR16"/>
<keyword evidence="6 10" id="KW-0418">Kinase</keyword>
<dbReference type="InterPro" id="IPR050351">
    <property type="entry name" value="BphY/WalK/GraS-like"/>
</dbReference>
<evidence type="ECO:0000256" key="7">
    <source>
        <dbReference type="ARBA" id="ARBA00023012"/>
    </source>
</evidence>
<protein>
    <recommendedName>
        <fullName evidence="3">histidine kinase</fullName>
        <ecNumber evidence="3">2.7.13.3</ecNumber>
    </recommendedName>
</protein>
<name>A0A1M5WR16_9FIRM</name>
<dbReference type="GO" id="GO:0005886">
    <property type="term" value="C:plasma membrane"/>
    <property type="evidence" value="ECO:0007669"/>
    <property type="project" value="TreeGrafter"/>
</dbReference>
<dbReference type="SUPFAM" id="SSF55874">
    <property type="entry name" value="ATPase domain of HSP90 chaperone/DNA topoisomerase II/histidine kinase"/>
    <property type="match status" value="1"/>
</dbReference>
<dbReference type="InterPro" id="IPR005467">
    <property type="entry name" value="His_kinase_dom"/>
</dbReference>
<feature type="domain" description="Histidine kinase" evidence="9">
    <location>
        <begin position="1"/>
        <end position="205"/>
    </location>
</feature>
<keyword evidence="5" id="KW-0808">Transferase</keyword>
<dbReference type="InterPro" id="IPR036890">
    <property type="entry name" value="HATPase_C_sf"/>
</dbReference>
<comment type="catalytic activity">
    <reaction evidence="1">
        <text>ATP + protein L-histidine = ADP + protein N-phospho-L-histidine.</text>
        <dbReference type="EC" id="2.7.13.3"/>
    </reaction>
</comment>
<dbReference type="InterPro" id="IPR003594">
    <property type="entry name" value="HATPase_dom"/>
</dbReference>
<evidence type="ECO:0000313" key="10">
    <source>
        <dbReference type="EMBL" id="SHH90065.1"/>
    </source>
</evidence>
<evidence type="ECO:0000256" key="3">
    <source>
        <dbReference type="ARBA" id="ARBA00012438"/>
    </source>
</evidence>
<keyword evidence="4" id="KW-0597">Phosphoprotein</keyword>
<evidence type="ECO:0000256" key="2">
    <source>
        <dbReference type="ARBA" id="ARBA00004370"/>
    </source>
</evidence>
<dbReference type="PANTHER" id="PTHR45453:SF1">
    <property type="entry name" value="PHOSPHATE REGULON SENSOR PROTEIN PHOR"/>
    <property type="match status" value="1"/>
</dbReference>
<proteinExistence type="predicted"/>
<dbReference type="GO" id="GO:0004721">
    <property type="term" value="F:phosphoprotein phosphatase activity"/>
    <property type="evidence" value="ECO:0007669"/>
    <property type="project" value="TreeGrafter"/>
</dbReference>
<dbReference type="PANTHER" id="PTHR45453">
    <property type="entry name" value="PHOSPHATE REGULON SENSOR PROTEIN PHOR"/>
    <property type="match status" value="1"/>
</dbReference>
<evidence type="ECO:0000256" key="8">
    <source>
        <dbReference type="SAM" id="Coils"/>
    </source>
</evidence>
<dbReference type="PROSITE" id="PS50109">
    <property type="entry name" value="HIS_KIN"/>
    <property type="match status" value="1"/>
</dbReference>
<evidence type="ECO:0000256" key="5">
    <source>
        <dbReference type="ARBA" id="ARBA00022679"/>
    </source>
</evidence>
<keyword evidence="7" id="KW-0902">Two-component regulatory system</keyword>
<comment type="subcellular location">
    <subcellularLocation>
        <location evidence="2">Membrane</location>
    </subcellularLocation>
</comment>
<evidence type="ECO:0000313" key="11">
    <source>
        <dbReference type="Proteomes" id="UP000184389"/>
    </source>
</evidence>
<sequence length="205" mass="23664">MTTLRTHVEAFIDEVWEPDKGHLLILHEEINHLEQLIQNLREVSKLEETELILNKSYFNISNEIQKIVQSFIPLFKKDNYEINFKIEPDISVLMDKDKYRQIMYNLISNAHNFLNKNGKISVDLSKQANNIIIHIEDNGIGISKNDLPHIFERYFRSKTSINKQTKGSGLGLSIVKSLVETHNGTINVKSTLGKGTIFTIVFRLE</sequence>
<keyword evidence="11" id="KW-1185">Reference proteome</keyword>
<dbReference type="Pfam" id="PF02518">
    <property type="entry name" value="HATPase_c"/>
    <property type="match status" value="1"/>
</dbReference>
<dbReference type="PRINTS" id="PR00344">
    <property type="entry name" value="BCTRLSENSOR"/>
</dbReference>
<dbReference type="FunFam" id="3.30.565.10:FF:000006">
    <property type="entry name" value="Sensor histidine kinase WalK"/>
    <property type="match status" value="1"/>
</dbReference>
<evidence type="ECO:0000259" key="9">
    <source>
        <dbReference type="PROSITE" id="PS50109"/>
    </source>
</evidence>
<dbReference type="SMART" id="SM00387">
    <property type="entry name" value="HATPase_c"/>
    <property type="match status" value="1"/>
</dbReference>
<dbReference type="GO" id="GO:0016036">
    <property type="term" value="P:cellular response to phosphate starvation"/>
    <property type="evidence" value="ECO:0007669"/>
    <property type="project" value="TreeGrafter"/>
</dbReference>
<evidence type="ECO:0000256" key="1">
    <source>
        <dbReference type="ARBA" id="ARBA00000085"/>
    </source>
</evidence>
<dbReference type="InterPro" id="IPR004358">
    <property type="entry name" value="Sig_transdc_His_kin-like_C"/>
</dbReference>
<evidence type="ECO:0000256" key="4">
    <source>
        <dbReference type="ARBA" id="ARBA00022553"/>
    </source>
</evidence>
<dbReference type="EMBL" id="FQXR01000005">
    <property type="protein sequence ID" value="SHH90065.1"/>
    <property type="molecule type" value="Genomic_DNA"/>
</dbReference>
<gene>
    <name evidence="10" type="ORF">SAMN02745180_01365</name>
</gene>
<feature type="coiled-coil region" evidence="8">
    <location>
        <begin position="23"/>
        <end position="50"/>
    </location>
</feature>
<dbReference type="EC" id="2.7.13.3" evidence="3"/>
<dbReference type="STRING" id="1123281.SAMN02745180_01365"/>
<keyword evidence="8" id="KW-0175">Coiled coil</keyword>
<organism evidence="10 11">
    <name type="scientific">Sporanaerobacter acetigenes DSM 13106</name>
    <dbReference type="NCBI Taxonomy" id="1123281"/>
    <lineage>
        <taxon>Bacteria</taxon>
        <taxon>Bacillati</taxon>
        <taxon>Bacillota</taxon>
        <taxon>Tissierellia</taxon>
        <taxon>Tissierellales</taxon>
        <taxon>Sporanaerobacteraceae</taxon>
        <taxon>Sporanaerobacter</taxon>
    </lineage>
</organism>
<dbReference type="Gene3D" id="3.30.565.10">
    <property type="entry name" value="Histidine kinase-like ATPase, C-terminal domain"/>
    <property type="match status" value="1"/>
</dbReference>
<dbReference type="CDD" id="cd00075">
    <property type="entry name" value="HATPase"/>
    <property type="match status" value="1"/>
</dbReference>
<accession>A0A1M5WR16</accession>
<evidence type="ECO:0000256" key="6">
    <source>
        <dbReference type="ARBA" id="ARBA00022777"/>
    </source>
</evidence>